<gene>
    <name evidence="1" type="ORF">WDC_1413</name>
</gene>
<dbReference type="Proteomes" id="UP000032279">
    <property type="component" value="Unassembled WGS sequence"/>
</dbReference>
<dbReference type="AlphaFoldDB" id="A0A0D0YUQ8"/>
<dbReference type="STRING" id="1335616.WDC_1413"/>
<comment type="caution">
    <text evidence="1">The sequence shown here is derived from an EMBL/GenBank/DDBJ whole genome shotgun (WGS) entry which is preliminary data.</text>
</comment>
<evidence type="ECO:0000313" key="1">
    <source>
        <dbReference type="EMBL" id="KIS02989.1"/>
    </source>
</evidence>
<organism evidence="1 2">
    <name type="scientific">Paucilactobacillus wasatchensis</name>
    <dbReference type="NCBI Taxonomy" id="1335616"/>
    <lineage>
        <taxon>Bacteria</taxon>
        <taxon>Bacillati</taxon>
        <taxon>Bacillota</taxon>
        <taxon>Bacilli</taxon>
        <taxon>Lactobacillales</taxon>
        <taxon>Lactobacillaceae</taxon>
        <taxon>Paucilactobacillus</taxon>
    </lineage>
</organism>
<keyword evidence="2" id="KW-1185">Reference proteome</keyword>
<dbReference type="PATRIC" id="fig|1335616.4.peg.1417"/>
<proteinExistence type="predicted"/>
<evidence type="ECO:0000313" key="2">
    <source>
        <dbReference type="Proteomes" id="UP000032279"/>
    </source>
</evidence>
<protein>
    <submittedName>
        <fullName evidence="1">Uncharacterized protein</fullName>
    </submittedName>
</protein>
<sequence>MHHLNQDELKERLEMENQAAEFSLDLICHEEKEELKKKSVRMP</sequence>
<dbReference type="EMBL" id="AWTT01000036">
    <property type="protein sequence ID" value="KIS02989.1"/>
    <property type="molecule type" value="Genomic_DNA"/>
</dbReference>
<name>A0A0D0YUQ8_9LACO</name>
<dbReference type="RefSeq" id="WP_263640393.1">
    <property type="nucleotide sequence ID" value="NZ_AWTT01000036.1"/>
</dbReference>
<reference evidence="1 2" key="1">
    <citation type="submission" date="2013-08" db="EMBL/GenBank/DDBJ databases">
        <title>Lactobacillus wasatchii sp. WDC04, a late gas producing bacteria isolated from aged chedder cheese.</title>
        <authorList>
            <person name="Oberg C.J."/>
            <person name="Culumber M."/>
            <person name="McMahon D.J."/>
            <person name="Broadbent J.R."/>
            <person name="Oberg T.S."/>
            <person name="Ortaki F."/>
        </authorList>
    </citation>
    <scope>NUCLEOTIDE SEQUENCE [LARGE SCALE GENOMIC DNA]</scope>
    <source>
        <strain evidence="1 2">WDC04</strain>
    </source>
</reference>
<accession>A0A0D0YUQ8</accession>